<dbReference type="PANTHER" id="PTHR35902:SF3">
    <property type="entry name" value="NPCBM-ASSOCIATED, NEW3 DOMAIN OF ALPHA-GALACTOSIDASE"/>
    <property type="match status" value="1"/>
</dbReference>
<evidence type="ECO:0008006" key="4">
    <source>
        <dbReference type="Google" id="ProtNLM"/>
    </source>
</evidence>
<protein>
    <recommendedName>
        <fullName evidence="4">S-layer protein</fullName>
    </recommendedName>
</protein>
<evidence type="ECO:0000313" key="2">
    <source>
        <dbReference type="EMBL" id="BCU68892.1"/>
    </source>
</evidence>
<evidence type="ECO:0000313" key="3">
    <source>
        <dbReference type="Proteomes" id="UP000825123"/>
    </source>
</evidence>
<dbReference type="AlphaFoldDB" id="A0A8D5U442"/>
<keyword evidence="1" id="KW-0812">Transmembrane</keyword>
<dbReference type="RefSeq" id="WP_221288848.1">
    <property type="nucleotide sequence ID" value="NZ_AP024597.1"/>
</dbReference>
<reference evidence="2 3" key="1">
    <citation type="submission" date="2021-04" db="EMBL/GenBank/DDBJ databases">
        <title>Complete genome sequence of Stygiolobus sp. KN-1.</title>
        <authorList>
            <person name="Nakamura K."/>
            <person name="Sakai H."/>
            <person name="Kurosawa N."/>
        </authorList>
    </citation>
    <scope>NUCLEOTIDE SEQUENCE [LARGE SCALE GENOMIC DNA]</scope>
    <source>
        <strain evidence="2 3">KN-1</strain>
    </source>
</reference>
<gene>
    <name evidence="2" type="ORF">KN1_01890</name>
</gene>
<keyword evidence="1" id="KW-0472">Membrane</keyword>
<dbReference type="EMBL" id="AP024597">
    <property type="protein sequence ID" value="BCU68892.1"/>
    <property type="molecule type" value="Genomic_DNA"/>
</dbReference>
<keyword evidence="1" id="KW-1133">Transmembrane helix</keyword>
<dbReference type="Proteomes" id="UP000825123">
    <property type="component" value="Chromosome"/>
</dbReference>
<keyword evidence="3" id="KW-1185">Reference proteome</keyword>
<dbReference type="PANTHER" id="PTHR35902">
    <property type="entry name" value="S-LAYER DOMAIN-LIKE PROTEIN-RELATED"/>
    <property type="match status" value="1"/>
</dbReference>
<proteinExistence type="predicted"/>
<sequence length="828" mass="88161">MTTEHRKSLSLFLFSFLVVGTLLTSSIFIASGLKPPQGFSATAQWQNSIVAPGMTEQPIQITVTNEGPEVIGNVTVYAEPSYPFCGYINPVFVPSWQPGQSITLTGYLNISPSAHIGDYGIQVYVSPPGYAPYEGYETTAEVDINGYVNISVQSAVITDNHLSITLINTGNVESGPVYLYFYNTSLVKFIESDDILPSIGSGQSTQVSIPIEFDAPPQPGIYTIPMKLEYMRGVYQVNVPVVIPSNNSIVFSLTGSWAGKYASMTLIYSSPYNVSAVRIIGHLPLGITNFTGGSEIYVTVPLSSMTGVVKFNVYLDSNSSPYLIPVKLEWFTSKGVVVQKGQLSLYIYNQPDVEVVSVQGILYAGSEDNITITVKNVGSAPAYNLSASENELPIVSSSSLPYLAPGQEGNITILTYAPFSEAGKTVTTNISISYVTLQGSVNVTSVPETFTVYQPTVPIVVSDPGLDLVAGIDNTINLTFTNNVGVTIYDLIINVTPSQGSVLGSSQIYVNSLPPGKSLSVPVVISVPSSASNTLSVTLSMSYLTPSGEKGSYSTTLNYKVESLSDISQDFQIGISPSFIEYGNLSSVQITISSFFNSPIVDAELEVSSPNGYISPSIIPILSITPFGTVTKDVSVEFTPPSNGSSLLEPIKVTFRFYYDGAFLNFTQDLKILAIGKPVLLISGVSYAVVQGNTSEVTSSVSFEVGNSGSATVSSVTIVPLPPAGISLVEPSVLGISDLEPSESQAVSLTVVGKPGNYTIPLHIIYTTPLGQQETETYDVHVDLAPPSSATATSTTSPILAIVQNPLLPIVIVLIIIIVILARRVEKK</sequence>
<organism evidence="2 3">
    <name type="scientific">Stygiolobus caldivivus</name>
    <dbReference type="NCBI Taxonomy" id="2824673"/>
    <lineage>
        <taxon>Archaea</taxon>
        <taxon>Thermoproteota</taxon>
        <taxon>Thermoprotei</taxon>
        <taxon>Sulfolobales</taxon>
        <taxon>Sulfolobaceae</taxon>
        <taxon>Stygiolobus</taxon>
    </lineage>
</organism>
<name>A0A8D5U442_9CREN</name>
<accession>A0A8D5U442</accession>
<feature type="transmembrane region" description="Helical" evidence="1">
    <location>
        <begin position="799"/>
        <end position="822"/>
    </location>
</feature>
<dbReference type="GeneID" id="66161941"/>
<evidence type="ECO:0000256" key="1">
    <source>
        <dbReference type="SAM" id="Phobius"/>
    </source>
</evidence>
<dbReference type="KEGG" id="csty:KN1_01890"/>